<keyword evidence="2" id="KW-0092">Biotin</keyword>
<gene>
    <name evidence="2" type="primary">birA</name>
    <name evidence="5" type="ORF">EDD60_10122</name>
</gene>
<dbReference type="SUPFAM" id="SSF55681">
    <property type="entry name" value="Class II aaRS and biotin synthetases"/>
    <property type="match status" value="1"/>
</dbReference>
<dbReference type="InterPro" id="IPR030855">
    <property type="entry name" value="Bifunct_BirA"/>
</dbReference>
<keyword evidence="2" id="KW-0547">Nucleotide-binding</keyword>
<dbReference type="InterPro" id="IPR036388">
    <property type="entry name" value="WH-like_DNA-bd_sf"/>
</dbReference>
<dbReference type="GO" id="GO:0003677">
    <property type="term" value="F:DNA binding"/>
    <property type="evidence" value="ECO:0007669"/>
    <property type="project" value="UniProtKB-UniRule"/>
</dbReference>
<comment type="function">
    <text evidence="2">Acts both as a biotin--[acetyl-CoA-carboxylase] ligase and a repressor.</text>
</comment>
<organism evidence="5 6">
    <name type="scientific">Longibaculum muris</name>
    <dbReference type="NCBI Taxonomy" id="1796628"/>
    <lineage>
        <taxon>Bacteria</taxon>
        <taxon>Bacillati</taxon>
        <taxon>Bacillota</taxon>
        <taxon>Erysipelotrichia</taxon>
        <taxon>Erysipelotrichales</taxon>
        <taxon>Coprobacillaceae</taxon>
        <taxon>Longibaculum</taxon>
    </lineage>
</organism>
<dbReference type="CDD" id="cd16442">
    <property type="entry name" value="BPL"/>
    <property type="match status" value="1"/>
</dbReference>
<keyword evidence="2" id="KW-0805">Transcription regulation</keyword>
<protein>
    <recommendedName>
        <fullName evidence="2">Bifunctional ligase/repressor BirA</fullName>
    </recommendedName>
    <alternativeName>
        <fullName evidence="2">Biotin--[acetyl-CoA-carboxylase] ligase</fullName>
        <ecNumber evidence="2">6.3.4.15</ecNumber>
    </alternativeName>
    <alternativeName>
        <fullName evidence="2">Biotin--protein ligase</fullName>
    </alternativeName>
    <alternativeName>
        <fullName evidence="2">Biotin-[acetyl-CoA carboxylase] synthetase</fullName>
    </alternativeName>
</protein>
<dbReference type="NCBIfam" id="TIGR00121">
    <property type="entry name" value="birA_ligase"/>
    <property type="match status" value="1"/>
</dbReference>
<keyword evidence="6" id="KW-1185">Reference proteome</keyword>
<dbReference type="GO" id="GO:0004077">
    <property type="term" value="F:biotin--[biotin carboxyl-carrier protein] ligase activity"/>
    <property type="evidence" value="ECO:0007669"/>
    <property type="project" value="UniProtKB-UniRule"/>
</dbReference>
<dbReference type="InterPro" id="IPR011991">
    <property type="entry name" value="ArsR-like_HTH"/>
</dbReference>
<evidence type="ECO:0000256" key="1">
    <source>
        <dbReference type="ARBA" id="ARBA00022598"/>
    </source>
</evidence>
<dbReference type="InterPro" id="IPR013196">
    <property type="entry name" value="HTH_11"/>
</dbReference>
<feature type="domain" description="BPL/LPL catalytic" evidence="3">
    <location>
        <begin position="84"/>
        <end position="207"/>
    </location>
</feature>
<dbReference type="GO" id="GO:0016740">
    <property type="term" value="F:transferase activity"/>
    <property type="evidence" value="ECO:0007669"/>
    <property type="project" value="UniProtKB-ARBA"/>
</dbReference>
<feature type="DNA-binding region" description="H-T-H motif" evidence="2">
    <location>
        <begin position="19"/>
        <end position="38"/>
    </location>
</feature>
<dbReference type="InterPro" id="IPR004408">
    <property type="entry name" value="Biotin_CoA_COase_ligase"/>
</dbReference>
<dbReference type="PANTHER" id="PTHR12835">
    <property type="entry name" value="BIOTIN PROTEIN LIGASE"/>
    <property type="match status" value="1"/>
</dbReference>
<dbReference type="Gene3D" id="1.10.10.10">
    <property type="entry name" value="Winged helix-like DNA-binding domain superfamily/Winged helix DNA-binding domain"/>
    <property type="match status" value="1"/>
</dbReference>
<feature type="binding site" evidence="2">
    <location>
        <begin position="88"/>
        <end position="90"/>
    </location>
    <ligand>
        <name>biotin</name>
        <dbReference type="ChEBI" id="CHEBI:57586"/>
    </ligand>
</feature>
<dbReference type="InterPro" id="IPR036390">
    <property type="entry name" value="WH_DNA-bd_sf"/>
</dbReference>
<dbReference type="GeneID" id="98913853"/>
<dbReference type="GO" id="GO:0006355">
    <property type="term" value="P:regulation of DNA-templated transcription"/>
    <property type="evidence" value="ECO:0007669"/>
    <property type="project" value="UniProtKB-UniRule"/>
</dbReference>
<reference evidence="5 6" key="1">
    <citation type="submission" date="2019-03" db="EMBL/GenBank/DDBJ databases">
        <title>Genomic Encyclopedia of Type Strains, Phase IV (KMG-IV): sequencing the most valuable type-strain genomes for metagenomic binning, comparative biology and taxonomic classification.</title>
        <authorList>
            <person name="Goeker M."/>
        </authorList>
    </citation>
    <scope>NUCLEOTIDE SEQUENCE [LARGE SCALE GENOMIC DNA]</scope>
    <source>
        <strain evidence="5 6">DSM 29487</strain>
    </source>
</reference>
<dbReference type="RefSeq" id="WP_066444955.1">
    <property type="nucleotide sequence ID" value="NZ_JANKBF010000001.1"/>
</dbReference>
<dbReference type="InterPro" id="IPR045864">
    <property type="entry name" value="aa-tRNA-synth_II/BPL/LPL"/>
</dbReference>
<dbReference type="HAMAP" id="MF_00978">
    <property type="entry name" value="Bifunct_BirA"/>
    <property type="match status" value="1"/>
</dbReference>
<dbReference type="AlphaFoldDB" id="A0A4R3Z8L1"/>
<sequence length="321" mass="36822">MEKKLLEILQKHQGHFISGQQISEELHVSRMTISTQIKKLKEKGYHIQTSTKKGYCLTLENDVIFIEQIKEKIPSFYQDIHYFDEIDSTNQYMKTHDFKQGDIIIANQQTSGKGRNGRSFHSPCQKGIYLSLMLKPNLTIYDSLKITACCGVAVVKAIQKNYPLFPQIKWVNDIILNDLKVCGILCEASLEMNTARLESMIVGVGINVHHYDMPEDLQGIAGCLEDQCDLFVPRQKIIIDFLNFFYDDYSKLSSLSFLKTYRQHSYVLHQDIMVYENNQQYPAYVSAINDDASLTLIVDGQEKILQSGEVSIRKVIPPQHT</sequence>
<evidence type="ECO:0000259" key="4">
    <source>
        <dbReference type="Pfam" id="PF08279"/>
    </source>
</evidence>
<proteinExistence type="inferred from homology"/>
<evidence type="ECO:0000313" key="6">
    <source>
        <dbReference type="Proteomes" id="UP000295515"/>
    </source>
</evidence>
<dbReference type="InterPro" id="IPR004143">
    <property type="entry name" value="BPL_LPL_catalytic"/>
</dbReference>
<comment type="catalytic activity">
    <reaction evidence="2">
        <text>biotin + L-lysyl-[protein] + ATP = N(6)-biotinyl-L-lysyl-[protein] + AMP + diphosphate + H(+)</text>
        <dbReference type="Rhea" id="RHEA:11756"/>
        <dbReference type="Rhea" id="RHEA-COMP:9752"/>
        <dbReference type="Rhea" id="RHEA-COMP:10505"/>
        <dbReference type="ChEBI" id="CHEBI:15378"/>
        <dbReference type="ChEBI" id="CHEBI:29969"/>
        <dbReference type="ChEBI" id="CHEBI:30616"/>
        <dbReference type="ChEBI" id="CHEBI:33019"/>
        <dbReference type="ChEBI" id="CHEBI:57586"/>
        <dbReference type="ChEBI" id="CHEBI:83144"/>
        <dbReference type="ChEBI" id="CHEBI:456215"/>
        <dbReference type="EC" id="6.3.4.15"/>
    </reaction>
</comment>
<feature type="domain" description="Helix-turn-helix type 11" evidence="4">
    <location>
        <begin position="3"/>
        <end position="55"/>
    </location>
</feature>
<dbReference type="EC" id="6.3.4.15" evidence="2"/>
<dbReference type="CDD" id="cd00090">
    <property type="entry name" value="HTH_ARSR"/>
    <property type="match status" value="1"/>
</dbReference>
<keyword evidence="2" id="KW-0238">DNA-binding</keyword>
<name>A0A4R3Z8L1_9FIRM</name>
<keyword evidence="2" id="KW-0804">Transcription</keyword>
<dbReference type="Pfam" id="PF08279">
    <property type="entry name" value="HTH_11"/>
    <property type="match status" value="1"/>
</dbReference>
<evidence type="ECO:0000256" key="2">
    <source>
        <dbReference type="HAMAP-Rule" id="MF_00978"/>
    </source>
</evidence>
<keyword evidence="2" id="KW-0067">ATP-binding</keyword>
<dbReference type="EMBL" id="SMCQ01000001">
    <property type="protein sequence ID" value="TCW02725.1"/>
    <property type="molecule type" value="Genomic_DNA"/>
</dbReference>
<dbReference type="PANTHER" id="PTHR12835:SF5">
    <property type="entry name" value="BIOTIN--PROTEIN LIGASE"/>
    <property type="match status" value="1"/>
</dbReference>
<dbReference type="Proteomes" id="UP000295515">
    <property type="component" value="Unassembled WGS sequence"/>
</dbReference>
<dbReference type="GO" id="GO:0005524">
    <property type="term" value="F:ATP binding"/>
    <property type="evidence" value="ECO:0007669"/>
    <property type="project" value="UniProtKB-UniRule"/>
</dbReference>
<feature type="binding site" evidence="2">
    <location>
        <position position="109"/>
    </location>
    <ligand>
        <name>biotin</name>
        <dbReference type="ChEBI" id="CHEBI:57586"/>
    </ligand>
</feature>
<dbReference type="GO" id="GO:0005737">
    <property type="term" value="C:cytoplasm"/>
    <property type="evidence" value="ECO:0007669"/>
    <property type="project" value="TreeGrafter"/>
</dbReference>
<dbReference type="GO" id="GO:0009249">
    <property type="term" value="P:protein lipoylation"/>
    <property type="evidence" value="ECO:0007669"/>
    <property type="project" value="UniProtKB-ARBA"/>
</dbReference>
<accession>A0A4R3Z8L1</accession>
<dbReference type="SUPFAM" id="SSF46785">
    <property type="entry name" value="Winged helix' DNA-binding domain"/>
    <property type="match status" value="1"/>
</dbReference>
<feature type="binding site" evidence="2">
    <location>
        <position position="180"/>
    </location>
    <ligand>
        <name>biotin</name>
        <dbReference type="ChEBI" id="CHEBI:57586"/>
    </ligand>
</feature>
<comment type="similarity">
    <text evidence="2">Belongs to the biotin--protein ligase family.</text>
</comment>
<keyword evidence="2" id="KW-0678">Repressor</keyword>
<evidence type="ECO:0000313" key="5">
    <source>
        <dbReference type="EMBL" id="TCW02725.1"/>
    </source>
</evidence>
<dbReference type="Pfam" id="PF03099">
    <property type="entry name" value="BPL_LplA_LipB"/>
    <property type="match status" value="1"/>
</dbReference>
<evidence type="ECO:0000259" key="3">
    <source>
        <dbReference type="Pfam" id="PF03099"/>
    </source>
</evidence>
<comment type="caution">
    <text evidence="5">The sequence shown here is derived from an EMBL/GenBank/DDBJ whole genome shotgun (WGS) entry which is preliminary data.</text>
</comment>
<dbReference type="Gene3D" id="3.30.930.10">
    <property type="entry name" value="Bira Bifunctional Protein, Domain 2"/>
    <property type="match status" value="1"/>
</dbReference>
<keyword evidence="1 2" id="KW-0436">Ligase</keyword>
<comment type="caution">
    <text evidence="2">Lacks conserved residue(s) required for the propagation of feature annotation.</text>
</comment>